<gene>
    <name evidence="1" type="ORF">GCM10010992_11940</name>
</gene>
<keyword evidence="2" id="KW-1185">Reference proteome</keyword>
<protein>
    <recommendedName>
        <fullName evidence="3">Outer membrane lipoprotein carrier protein LolA</fullName>
    </recommendedName>
</protein>
<sequence length="194" mass="23282">MRNYSLSIPFLFFSIFIFCQKTESAEFIKTEKRDTCHSYLNKLVNKQFVKKIENGFVIKTNKGTLKFVNNNSDENYIQYEFEGTFQFYHNFDLIKVTEYNGEYYFLISKESGKKYKLNGFPIFSSDYKYFATVNIPYTDEKQIIEIYSYDFDKISLIKKLENISEHFIFRIVCINISFVFVEDNNKQIFKIKID</sequence>
<evidence type="ECO:0000313" key="2">
    <source>
        <dbReference type="Proteomes" id="UP000620064"/>
    </source>
</evidence>
<organism evidence="1 2">
    <name type="scientific">Cloacibacterium rupense</name>
    <dbReference type="NCBI Taxonomy" id="517423"/>
    <lineage>
        <taxon>Bacteria</taxon>
        <taxon>Pseudomonadati</taxon>
        <taxon>Bacteroidota</taxon>
        <taxon>Flavobacteriia</taxon>
        <taxon>Flavobacteriales</taxon>
        <taxon>Weeksellaceae</taxon>
    </lineage>
</organism>
<dbReference type="Proteomes" id="UP000620064">
    <property type="component" value="Unassembled WGS sequence"/>
</dbReference>
<name>A0ABQ2NHI4_9FLAO</name>
<evidence type="ECO:0008006" key="3">
    <source>
        <dbReference type="Google" id="ProtNLM"/>
    </source>
</evidence>
<proteinExistence type="predicted"/>
<dbReference type="EMBL" id="BMLV01000002">
    <property type="protein sequence ID" value="GGP03459.1"/>
    <property type="molecule type" value="Genomic_DNA"/>
</dbReference>
<reference evidence="2" key="1">
    <citation type="journal article" date="2019" name="Int. J. Syst. Evol. Microbiol.">
        <title>The Global Catalogue of Microorganisms (GCM) 10K type strain sequencing project: providing services to taxonomists for standard genome sequencing and annotation.</title>
        <authorList>
            <consortium name="The Broad Institute Genomics Platform"/>
            <consortium name="The Broad Institute Genome Sequencing Center for Infectious Disease"/>
            <person name="Wu L."/>
            <person name="Ma J."/>
        </authorList>
    </citation>
    <scope>NUCLEOTIDE SEQUENCE [LARGE SCALE GENOMIC DNA]</scope>
    <source>
        <strain evidence="2">CGMCC 1.7656</strain>
    </source>
</reference>
<accession>A0ABQ2NHI4</accession>
<evidence type="ECO:0000313" key="1">
    <source>
        <dbReference type="EMBL" id="GGP03459.1"/>
    </source>
</evidence>
<comment type="caution">
    <text evidence="1">The sequence shown here is derived from an EMBL/GenBank/DDBJ whole genome shotgun (WGS) entry which is preliminary data.</text>
</comment>